<gene>
    <name evidence="1" type="ORF">O7A05_09275</name>
</gene>
<proteinExistence type="predicted"/>
<evidence type="ECO:0008006" key="3">
    <source>
        <dbReference type="Google" id="ProtNLM"/>
    </source>
</evidence>
<keyword evidence="2" id="KW-1185">Reference proteome</keyword>
<dbReference type="EMBL" id="JAPYKO010000004">
    <property type="protein sequence ID" value="MEI9402354.1"/>
    <property type="molecule type" value="Genomic_DNA"/>
</dbReference>
<comment type="caution">
    <text evidence="1">The sequence shown here is derived from an EMBL/GenBank/DDBJ whole genome shotgun (WGS) entry which is preliminary data.</text>
</comment>
<sequence length="83" mass="9290">MNAAEDLSLIDEFDLSQQCRAMSALQAERQRIAMPVAVMELKSGVCMNSFYAWHGGLREPTLGCLVAVAQTLGFDIIMRRRKK</sequence>
<name>A0ABU8KBZ4_9HYPH</name>
<reference evidence="1 2" key="1">
    <citation type="submission" date="2022-12" db="EMBL/GenBank/DDBJ databases">
        <authorList>
            <person name="Muema E."/>
        </authorList>
    </citation>
    <scope>NUCLEOTIDE SEQUENCE [LARGE SCALE GENOMIC DNA]</scope>
    <source>
        <strain evidence="2">1330</strain>
    </source>
</reference>
<organism evidence="1 2">
    <name type="scientific">Mesorhizobium argentiipisi</name>
    <dbReference type="NCBI Taxonomy" id="3015175"/>
    <lineage>
        <taxon>Bacteria</taxon>
        <taxon>Pseudomonadati</taxon>
        <taxon>Pseudomonadota</taxon>
        <taxon>Alphaproteobacteria</taxon>
        <taxon>Hyphomicrobiales</taxon>
        <taxon>Phyllobacteriaceae</taxon>
        <taxon>Mesorhizobium</taxon>
    </lineage>
</organism>
<dbReference type="Proteomes" id="UP001366503">
    <property type="component" value="Unassembled WGS sequence"/>
</dbReference>
<protein>
    <recommendedName>
        <fullName evidence="3">XRE family transcriptional regulator</fullName>
    </recommendedName>
</protein>
<dbReference type="RefSeq" id="WP_337092694.1">
    <property type="nucleotide sequence ID" value="NZ_JAPYKO010000004.1"/>
</dbReference>
<evidence type="ECO:0000313" key="2">
    <source>
        <dbReference type="Proteomes" id="UP001366503"/>
    </source>
</evidence>
<accession>A0ABU8KBZ4</accession>
<evidence type="ECO:0000313" key="1">
    <source>
        <dbReference type="EMBL" id="MEI9402354.1"/>
    </source>
</evidence>